<feature type="non-terminal residue" evidence="2">
    <location>
        <position position="1"/>
    </location>
</feature>
<dbReference type="PROSITE" id="PS50104">
    <property type="entry name" value="TIR"/>
    <property type="match status" value="1"/>
</dbReference>
<dbReference type="RefSeq" id="WP_194863983.1">
    <property type="nucleotide sequence ID" value="NZ_ARXX01000004.1"/>
</dbReference>
<keyword evidence="2" id="KW-0812">Transmembrane</keyword>
<dbReference type="Gene3D" id="3.40.50.10140">
    <property type="entry name" value="Toll/interleukin-1 receptor homology (TIR) domain"/>
    <property type="match status" value="1"/>
</dbReference>
<keyword evidence="3" id="KW-1185">Reference proteome</keyword>
<keyword evidence="2" id="KW-0472">Membrane</keyword>
<dbReference type="Proteomes" id="UP000662703">
    <property type="component" value="Unassembled WGS sequence"/>
</dbReference>
<dbReference type="SMART" id="SM00255">
    <property type="entry name" value="TIR"/>
    <property type="match status" value="1"/>
</dbReference>
<protein>
    <submittedName>
        <fullName evidence="2">Transmembrane sensor domain-containing protein</fullName>
    </submittedName>
</protein>
<dbReference type="InterPro" id="IPR000157">
    <property type="entry name" value="TIR_dom"/>
</dbReference>
<reference evidence="2 3" key="1">
    <citation type="submission" date="2012-09" db="EMBL/GenBank/DDBJ databases">
        <title>Genome Sequence of alkane-degrading Bacterium Alcanivorax sp. 521-1.</title>
        <authorList>
            <person name="Lai Q."/>
            <person name="Shao Z."/>
        </authorList>
    </citation>
    <scope>NUCLEOTIDE SEQUENCE [LARGE SCALE GENOMIC DNA]</scope>
    <source>
        <strain evidence="2 3">521-1</strain>
    </source>
</reference>
<gene>
    <name evidence="2" type="ORF">Y5W_00389</name>
</gene>
<sequence length="170" mass="19542">PGAVQNSYLAELHYVDTTLIDRMIEARYRNTSHGAKVFISHSSRDKTFARWIGTDLKAAGHTPWFDEWDIQVGESIPAKISDGLREADFVVVVLSEHAVSSQWVEREWHAKYWNEVSQGRIHVLPALYKDCEIPELLKTKRYADFRNNYNDGLEDLLVAIDRLNPSEELA</sequence>
<dbReference type="Pfam" id="PF13676">
    <property type="entry name" value="TIR_2"/>
    <property type="match status" value="1"/>
</dbReference>
<feature type="domain" description="TIR" evidence="1">
    <location>
        <begin position="33"/>
        <end position="169"/>
    </location>
</feature>
<name>A0ABS0AM46_9GAMM</name>
<evidence type="ECO:0000313" key="3">
    <source>
        <dbReference type="Proteomes" id="UP000662703"/>
    </source>
</evidence>
<organism evidence="2 3">
    <name type="scientific">Alloalcanivorax profundimaris</name>
    <dbReference type="NCBI Taxonomy" id="2735259"/>
    <lineage>
        <taxon>Bacteria</taxon>
        <taxon>Pseudomonadati</taxon>
        <taxon>Pseudomonadota</taxon>
        <taxon>Gammaproteobacteria</taxon>
        <taxon>Oceanospirillales</taxon>
        <taxon>Alcanivoracaceae</taxon>
        <taxon>Alloalcanivorax</taxon>
    </lineage>
</organism>
<evidence type="ECO:0000259" key="1">
    <source>
        <dbReference type="PROSITE" id="PS50104"/>
    </source>
</evidence>
<dbReference type="EMBL" id="ARXX01000004">
    <property type="protein sequence ID" value="MBF5055095.1"/>
    <property type="molecule type" value="Genomic_DNA"/>
</dbReference>
<accession>A0ABS0AM46</accession>
<dbReference type="SUPFAM" id="SSF52200">
    <property type="entry name" value="Toll/Interleukin receptor TIR domain"/>
    <property type="match status" value="1"/>
</dbReference>
<proteinExistence type="predicted"/>
<comment type="caution">
    <text evidence="2">The sequence shown here is derived from an EMBL/GenBank/DDBJ whole genome shotgun (WGS) entry which is preliminary data.</text>
</comment>
<dbReference type="InterPro" id="IPR035897">
    <property type="entry name" value="Toll_tir_struct_dom_sf"/>
</dbReference>
<evidence type="ECO:0000313" key="2">
    <source>
        <dbReference type="EMBL" id="MBF5055095.1"/>
    </source>
</evidence>